<protein>
    <submittedName>
        <fullName evidence="1">Uncharacterized protein</fullName>
    </submittedName>
</protein>
<dbReference type="Proteomes" id="UP000092730">
    <property type="component" value="Chromosome 5"/>
</dbReference>
<dbReference type="VEuPathDB" id="FungiDB:I302_06164"/>
<name>A0A1B9G107_9TREE</name>
<evidence type="ECO:0000313" key="1">
    <source>
        <dbReference type="EMBL" id="OCF24703.1"/>
    </source>
</evidence>
<proteinExistence type="predicted"/>
<dbReference type="GeneID" id="30210563"/>
<keyword evidence="3" id="KW-1185">Reference proteome</keyword>
<organism evidence="1">
    <name type="scientific">Kwoniella bestiolae CBS 10118</name>
    <dbReference type="NCBI Taxonomy" id="1296100"/>
    <lineage>
        <taxon>Eukaryota</taxon>
        <taxon>Fungi</taxon>
        <taxon>Dikarya</taxon>
        <taxon>Basidiomycota</taxon>
        <taxon>Agaricomycotina</taxon>
        <taxon>Tremellomycetes</taxon>
        <taxon>Tremellales</taxon>
        <taxon>Cryptococcaceae</taxon>
        <taxon>Kwoniella</taxon>
    </lineage>
</organism>
<evidence type="ECO:0000313" key="2">
    <source>
        <dbReference type="EMBL" id="WVW84540.1"/>
    </source>
</evidence>
<dbReference type="RefSeq" id="XP_019045773.1">
    <property type="nucleotide sequence ID" value="XM_019192776.1"/>
</dbReference>
<dbReference type="EMBL" id="KI894022">
    <property type="protein sequence ID" value="OCF24703.1"/>
    <property type="molecule type" value="Genomic_DNA"/>
</dbReference>
<accession>A0A1B9G107</accession>
<reference evidence="2" key="4">
    <citation type="submission" date="2024-02" db="EMBL/GenBank/DDBJ databases">
        <title>Comparative genomics of Cryptococcus and Kwoniella reveals pathogenesis evolution and contrasting modes of karyotype evolution via chromosome fusion or intercentromeric recombination.</title>
        <authorList>
            <person name="Coelho M.A."/>
            <person name="David-Palma M."/>
            <person name="Shea T."/>
            <person name="Bowers K."/>
            <person name="McGinley-Smith S."/>
            <person name="Mohammad A.W."/>
            <person name="Gnirke A."/>
            <person name="Yurkov A.M."/>
            <person name="Nowrousian M."/>
            <person name="Sun S."/>
            <person name="Cuomo C.A."/>
            <person name="Heitman J."/>
        </authorList>
    </citation>
    <scope>NUCLEOTIDE SEQUENCE</scope>
    <source>
        <strain evidence="2">CBS 10118</strain>
    </source>
</reference>
<sequence>MNESTENTEQGALSTNKDISVGDSIKSFVRAELKRLPKVTVEEVEQAYTMTKDERRKVHDARTAVENERTAVENERTEVSIEPRDSFPEVYDPLHFTEMKAALEDPSITPECRSGIISALIRQHLHENRQITRARRYKEYSDLGRWNELDKVDKEVVNNYMWENFPSTPFKDTRAHAVRGFTHTGGTSKPVLTTEGLIAFQTTAAGNLAKDLHRDVSGTMYAKLSDIPDET</sequence>
<reference evidence="2" key="2">
    <citation type="submission" date="2013-07" db="EMBL/GenBank/DDBJ databases">
        <authorList>
            <consortium name="The Broad Institute Genome Sequencing Platform"/>
            <person name="Cuomo C."/>
            <person name="Litvintseva A."/>
            <person name="Chen Y."/>
            <person name="Heitman J."/>
            <person name="Sun S."/>
            <person name="Springer D."/>
            <person name="Dromer F."/>
            <person name="Young S.K."/>
            <person name="Zeng Q."/>
            <person name="Gargeya S."/>
            <person name="Fitzgerald M."/>
            <person name="Abouelleil A."/>
            <person name="Alvarado L."/>
            <person name="Berlin A.M."/>
            <person name="Chapman S.B."/>
            <person name="Dewar J."/>
            <person name="Goldberg J."/>
            <person name="Griggs A."/>
            <person name="Gujja S."/>
            <person name="Hansen M."/>
            <person name="Howarth C."/>
            <person name="Imamovic A."/>
            <person name="Larimer J."/>
            <person name="McCowan C."/>
            <person name="Murphy C."/>
            <person name="Pearson M."/>
            <person name="Priest M."/>
            <person name="Roberts A."/>
            <person name="Saif S."/>
            <person name="Shea T."/>
            <person name="Sykes S."/>
            <person name="Wortman J."/>
            <person name="Nusbaum C."/>
            <person name="Birren B."/>
        </authorList>
    </citation>
    <scope>NUCLEOTIDE SEQUENCE</scope>
    <source>
        <strain evidence="2">CBS 10118</strain>
    </source>
</reference>
<dbReference type="AlphaFoldDB" id="A0A1B9G107"/>
<evidence type="ECO:0000313" key="3">
    <source>
        <dbReference type="Proteomes" id="UP000092730"/>
    </source>
</evidence>
<dbReference type="KEGG" id="kbi:30210563"/>
<gene>
    <name evidence="1" type="ORF">I302_06164</name>
    <name evidence="2" type="ORF">I302_106574</name>
</gene>
<reference evidence="1" key="1">
    <citation type="submission" date="2013-07" db="EMBL/GenBank/DDBJ databases">
        <title>The Genome Sequence of Cryptococcus bestiolae CBS10118.</title>
        <authorList>
            <consortium name="The Broad Institute Genome Sequencing Platform"/>
            <person name="Cuomo C."/>
            <person name="Litvintseva A."/>
            <person name="Chen Y."/>
            <person name="Heitman J."/>
            <person name="Sun S."/>
            <person name="Springer D."/>
            <person name="Dromer F."/>
            <person name="Young S.K."/>
            <person name="Zeng Q."/>
            <person name="Gargeya S."/>
            <person name="Fitzgerald M."/>
            <person name="Abouelleil A."/>
            <person name="Alvarado L."/>
            <person name="Berlin A.M."/>
            <person name="Chapman S.B."/>
            <person name="Dewar J."/>
            <person name="Goldberg J."/>
            <person name="Griggs A."/>
            <person name="Gujja S."/>
            <person name="Hansen M."/>
            <person name="Howarth C."/>
            <person name="Imamovic A."/>
            <person name="Larimer J."/>
            <person name="McCowan C."/>
            <person name="Murphy C."/>
            <person name="Pearson M."/>
            <person name="Priest M."/>
            <person name="Roberts A."/>
            <person name="Saif S."/>
            <person name="Shea T."/>
            <person name="Sykes S."/>
            <person name="Wortman J."/>
            <person name="Nusbaum C."/>
            <person name="Birren B."/>
        </authorList>
    </citation>
    <scope>NUCLEOTIDE SEQUENCE [LARGE SCALE GENOMIC DNA]</scope>
    <source>
        <strain evidence="1">CBS 10118</strain>
    </source>
</reference>
<reference evidence="1" key="3">
    <citation type="submission" date="2014-01" db="EMBL/GenBank/DDBJ databases">
        <title>Evolution of pathogenesis and genome organization in the Tremellales.</title>
        <authorList>
            <person name="Cuomo C."/>
            <person name="Litvintseva A."/>
            <person name="Heitman J."/>
            <person name="Chen Y."/>
            <person name="Sun S."/>
            <person name="Springer D."/>
            <person name="Dromer F."/>
            <person name="Young S."/>
            <person name="Zeng Q."/>
            <person name="Chapman S."/>
            <person name="Gujja S."/>
            <person name="Saif S."/>
            <person name="Birren B."/>
        </authorList>
    </citation>
    <scope>NUCLEOTIDE SEQUENCE</scope>
    <source>
        <strain evidence="1">CBS 10118</strain>
    </source>
</reference>
<dbReference type="EMBL" id="CP144545">
    <property type="protein sequence ID" value="WVW84540.1"/>
    <property type="molecule type" value="Genomic_DNA"/>
</dbReference>